<keyword evidence="6 7" id="KW-0472">Membrane</keyword>
<evidence type="ECO:0000256" key="7">
    <source>
        <dbReference type="SAM" id="Phobius"/>
    </source>
</evidence>
<evidence type="ECO:0000313" key="9">
    <source>
        <dbReference type="Proteomes" id="UP001320972"/>
    </source>
</evidence>
<feature type="transmembrane region" description="Helical" evidence="7">
    <location>
        <begin position="258"/>
        <end position="285"/>
    </location>
</feature>
<evidence type="ECO:0000256" key="6">
    <source>
        <dbReference type="ARBA" id="ARBA00023136"/>
    </source>
</evidence>
<dbReference type="Proteomes" id="UP001320972">
    <property type="component" value="Unassembled WGS sequence"/>
</dbReference>
<feature type="transmembrane region" description="Helical" evidence="7">
    <location>
        <begin position="127"/>
        <end position="159"/>
    </location>
</feature>
<keyword evidence="4 7" id="KW-0812">Transmembrane</keyword>
<comment type="caution">
    <text evidence="8">The sequence shown here is derived from an EMBL/GenBank/DDBJ whole genome shotgun (WGS) entry which is preliminary data.</text>
</comment>
<feature type="transmembrane region" description="Helical" evidence="7">
    <location>
        <begin position="379"/>
        <end position="402"/>
    </location>
</feature>
<feature type="transmembrane region" description="Helical" evidence="7">
    <location>
        <begin position="201"/>
        <end position="220"/>
    </location>
</feature>
<dbReference type="EMBL" id="JAOPKB010000002">
    <property type="protein sequence ID" value="MCU4972438.1"/>
    <property type="molecule type" value="Genomic_DNA"/>
</dbReference>
<evidence type="ECO:0000256" key="4">
    <source>
        <dbReference type="ARBA" id="ARBA00022692"/>
    </source>
</evidence>
<feature type="transmembrane region" description="Helical" evidence="7">
    <location>
        <begin position="292"/>
        <end position="308"/>
    </location>
</feature>
<reference evidence="8 9" key="1">
    <citation type="submission" date="2022-09" db="EMBL/GenBank/DDBJ databases">
        <title>Enrichment on poylsaccharides allowed isolation of novel metabolic and taxonomic groups of Haloarchaea.</title>
        <authorList>
            <person name="Sorokin D.Y."/>
            <person name="Elcheninov A.G."/>
            <person name="Khizhniak T.V."/>
            <person name="Kolganova T.V."/>
            <person name="Kublanov I.V."/>
        </authorList>
    </citation>
    <scope>NUCLEOTIDE SEQUENCE [LARGE SCALE GENOMIC DNA]</scope>
    <source>
        <strain evidence="8 9">AArc-m2/3/4</strain>
    </source>
</reference>
<evidence type="ECO:0000256" key="2">
    <source>
        <dbReference type="ARBA" id="ARBA00022475"/>
    </source>
</evidence>
<comment type="subcellular location">
    <subcellularLocation>
        <location evidence="1">Cell membrane</location>
        <topology evidence="1">Multi-pass membrane protein</topology>
    </subcellularLocation>
</comment>
<dbReference type="Pfam" id="PF09594">
    <property type="entry name" value="GT87"/>
    <property type="match status" value="1"/>
</dbReference>
<dbReference type="RefSeq" id="WP_338007351.1">
    <property type="nucleotide sequence ID" value="NZ_JAOPKB010000002.1"/>
</dbReference>
<keyword evidence="5 7" id="KW-1133">Transmembrane helix</keyword>
<organism evidence="8 9">
    <name type="scientific">Natronoglomus mannanivorans</name>
    <dbReference type="NCBI Taxonomy" id="2979990"/>
    <lineage>
        <taxon>Archaea</taxon>
        <taxon>Methanobacteriati</taxon>
        <taxon>Methanobacteriota</taxon>
        <taxon>Stenosarchaea group</taxon>
        <taxon>Halobacteria</taxon>
        <taxon>Halobacteriales</taxon>
        <taxon>Natrialbaceae</taxon>
        <taxon>Natronoglomus</taxon>
    </lineage>
</organism>
<evidence type="ECO:0000256" key="5">
    <source>
        <dbReference type="ARBA" id="ARBA00022989"/>
    </source>
</evidence>
<gene>
    <name evidence="8" type="ORF">OB955_06765</name>
</gene>
<proteinExistence type="predicted"/>
<protein>
    <submittedName>
        <fullName evidence="8">DUF2029 domain-containing protein</fullName>
    </submittedName>
</protein>
<keyword evidence="3" id="KW-0808">Transferase</keyword>
<evidence type="ECO:0000256" key="3">
    <source>
        <dbReference type="ARBA" id="ARBA00022679"/>
    </source>
</evidence>
<dbReference type="InterPro" id="IPR018584">
    <property type="entry name" value="GT87"/>
</dbReference>
<keyword evidence="9" id="KW-1185">Reference proteome</keyword>
<sequence>MTTDPSVRSSARAVLAIGILVGLVLAVETALSTPEQVGIASTVYYYAGEAALAGENVYAVSPPAYDGYTYLYPPIVVLAFVPHALLGDETASLALQTGLNVVAGTGIAILVWRALARRGVSLERVDYALVLGFTLLSSHAITQVIQGQVTLWLAFLLAAGFDALERDREELAGAAFALAALVKLFPAAIGLWLLRQRAWRAVAAAVVTGCGGLLAGALVFGPELTVQYVTEVLTGRFRDSTFDGAPDPDRTLVTVRRLFAALGFGPGLLTPLALLTLAPFVAVLYRRVDTDERRLAAILGTLVATLLFMPLQPLYFSLLAFPLLVLLYRLPAGRSRHLLVAGVCFTYAMFSLEMVVLTLDVVPVPAGLETAILTVFETVFTAILPPTIGMWLLLFACVSICFDGKTAAQSVPSPAD</sequence>
<evidence type="ECO:0000256" key="1">
    <source>
        <dbReference type="ARBA" id="ARBA00004651"/>
    </source>
</evidence>
<keyword evidence="2" id="KW-1003">Cell membrane</keyword>
<name>A0ABT2QBY9_9EURY</name>
<feature type="transmembrane region" description="Helical" evidence="7">
    <location>
        <begin position="171"/>
        <end position="194"/>
    </location>
</feature>
<evidence type="ECO:0000313" key="8">
    <source>
        <dbReference type="EMBL" id="MCU4972438.1"/>
    </source>
</evidence>
<feature type="transmembrane region" description="Helical" evidence="7">
    <location>
        <begin position="93"/>
        <end position="115"/>
    </location>
</feature>
<accession>A0ABT2QBY9</accession>
<feature type="transmembrane region" description="Helical" evidence="7">
    <location>
        <begin position="338"/>
        <end position="359"/>
    </location>
</feature>